<sequence>MPLSAIEVRMDGVQRSGKVNKADGRWLLVAVADFKGPTQFEYLIHTSTPGAKSGLVGSRPGVAHKLKPPGT</sequence>
<organism evidence="1 2">
    <name type="scientific">Dibothriocephalus latus</name>
    <name type="common">Fish tapeworm</name>
    <name type="synonym">Diphyllobothrium latum</name>
    <dbReference type="NCBI Taxonomy" id="60516"/>
    <lineage>
        <taxon>Eukaryota</taxon>
        <taxon>Metazoa</taxon>
        <taxon>Spiralia</taxon>
        <taxon>Lophotrochozoa</taxon>
        <taxon>Platyhelminthes</taxon>
        <taxon>Cestoda</taxon>
        <taxon>Eucestoda</taxon>
        <taxon>Diphyllobothriidea</taxon>
        <taxon>Diphyllobothriidae</taxon>
        <taxon>Dibothriocephalus</taxon>
    </lineage>
</organism>
<accession>A0A3P7NHB5</accession>
<protein>
    <submittedName>
        <fullName evidence="1">Uncharacterized protein</fullName>
    </submittedName>
</protein>
<keyword evidence="2" id="KW-1185">Reference proteome</keyword>
<evidence type="ECO:0000313" key="2">
    <source>
        <dbReference type="Proteomes" id="UP000281553"/>
    </source>
</evidence>
<dbReference type="Proteomes" id="UP000281553">
    <property type="component" value="Unassembled WGS sequence"/>
</dbReference>
<dbReference type="AlphaFoldDB" id="A0A3P7NHB5"/>
<reference evidence="1 2" key="1">
    <citation type="submission" date="2018-11" db="EMBL/GenBank/DDBJ databases">
        <authorList>
            <consortium name="Pathogen Informatics"/>
        </authorList>
    </citation>
    <scope>NUCLEOTIDE SEQUENCE [LARGE SCALE GENOMIC DNA]</scope>
</reference>
<evidence type="ECO:0000313" key="1">
    <source>
        <dbReference type="EMBL" id="VDN08929.1"/>
    </source>
</evidence>
<name>A0A3P7NHB5_DIBLA</name>
<gene>
    <name evidence="1" type="ORF">DILT_LOCUS4760</name>
</gene>
<dbReference type="EMBL" id="UYRU01046055">
    <property type="protein sequence ID" value="VDN08929.1"/>
    <property type="molecule type" value="Genomic_DNA"/>
</dbReference>
<proteinExistence type="predicted"/>